<comment type="subcellular location">
    <subcellularLocation>
        <location evidence="1">Cell membrane</location>
        <topology evidence="1">Multi-pass membrane protein</topology>
    </subcellularLocation>
</comment>
<evidence type="ECO:0000313" key="9">
    <source>
        <dbReference type="Proteomes" id="UP000709466"/>
    </source>
</evidence>
<dbReference type="PANTHER" id="PTHR30043:SF1">
    <property type="entry name" value="ABC TRANSPORT SYSTEM PERMEASE PROTEIN P69"/>
    <property type="match status" value="1"/>
</dbReference>
<protein>
    <submittedName>
        <fullName evidence="8">ABC transporter permease</fullName>
    </submittedName>
</protein>
<evidence type="ECO:0000256" key="4">
    <source>
        <dbReference type="ARBA" id="ARBA00022692"/>
    </source>
</evidence>
<dbReference type="EMBL" id="JAATOP010000018">
    <property type="protein sequence ID" value="NIY74004.1"/>
    <property type="molecule type" value="Genomic_DNA"/>
</dbReference>
<evidence type="ECO:0000256" key="3">
    <source>
        <dbReference type="ARBA" id="ARBA00022475"/>
    </source>
</evidence>
<evidence type="ECO:0000256" key="6">
    <source>
        <dbReference type="ARBA" id="ARBA00023136"/>
    </source>
</evidence>
<dbReference type="InterPro" id="IPR035906">
    <property type="entry name" value="MetI-like_sf"/>
</dbReference>
<dbReference type="SUPFAM" id="SSF161098">
    <property type="entry name" value="MetI-like"/>
    <property type="match status" value="2"/>
</dbReference>
<comment type="caution">
    <text evidence="8">The sequence shown here is derived from an EMBL/GenBank/DDBJ whole genome shotgun (WGS) entry which is preliminary data.</text>
</comment>
<dbReference type="Proteomes" id="UP000709466">
    <property type="component" value="Unassembled WGS sequence"/>
</dbReference>
<keyword evidence="2" id="KW-0813">Transport</keyword>
<feature type="transmembrane region" description="Helical" evidence="7">
    <location>
        <begin position="299"/>
        <end position="320"/>
    </location>
</feature>
<feature type="transmembrane region" description="Helical" evidence="7">
    <location>
        <begin position="101"/>
        <end position="124"/>
    </location>
</feature>
<feature type="transmembrane region" description="Helical" evidence="7">
    <location>
        <begin position="420"/>
        <end position="440"/>
    </location>
</feature>
<keyword evidence="5 7" id="KW-1133">Transmembrane helix</keyword>
<accession>A0ABX0W409</accession>
<gene>
    <name evidence="8" type="ORF">HCZ30_16385</name>
</gene>
<sequence>MITTRKVVLLGFIAAAVVALGFADLTGRHTDPSVLLARMADGLLHPDFSIWPQLLNGTMLTAAFAVCGVFFGAGFGLLLAPLYHIRAVRTFCIAIRAIHELFWALLLLNITGLSPTTGVLAIGIPYTGIFAKVFSEYLDEASRAPEAALPRNVGQITRLLWARLPQCAAPMRNYTLYRLECGIRSSAVLGFIGLPTLGYLLETYFKQAHYDQAFVVLAVFLLLIIPVRRWMKWRLAPVYLLASLAVLFAQKTPPMGSGMFARFLHDIVPAPIRTGADWGGWLEKVFINQAWPGAIDTVVLSQIALTGAALIAFFAFPAIVPRVAGRFGAMIGHLGLVLCRSLPEYMLAFVLLQFFGPSMLPAILALALHNGAIIAHLLGRQATSLALRPDAPKGLTLWGWELVPRLSANFWALCLYRWEIIVRESAIMGILGIGTLGFYIQKNVQELRLDRVVALLAVSFLLTMAIDQLSRRLRASMRVGTQLHIEGSRGNARR</sequence>
<feature type="transmembrane region" description="Helical" evidence="7">
    <location>
        <begin position="358"/>
        <end position="378"/>
    </location>
</feature>
<evidence type="ECO:0000256" key="7">
    <source>
        <dbReference type="SAM" id="Phobius"/>
    </source>
</evidence>
<feature type="transmembrane region" description="Helical" evidence="7">
    <location>
        <begin position="213"/>
        <end position="231"/>
    </location>
</feature>
<evidence type="ECO:0000256" key="1">
    <source>
        <dbReference type="ARBA" id="ARBA00004651"/>
    </source>
</evidence>
<evidence type="ECO:0000313" key="8">
    <source>
        <dbReference type="EMBL" id="NIY74004.1"/>
    </source>
</evidence>
<dbReference type="PANTHER" id="PTHR30043">
    <property type="entry name" value="PHOSPHONATES TRANSPORT SYSTEM PERMEASE PROTEIN"/>
    <property type="match status" value="1"/>
</dbReference>
<evidence type="ECO:0000256" key="5">
    <source>
        <dbReference type="ARBA" id="ARBA00022989"/>
    </source>
</evidence>
<keyword evidence="9" id="KW-1185">Reference proteome</keyword>
<reference evidence="8 9" key="1">
    <citation type="submission" date="2020-03" db="EMBL/GenBank/DDBJ databases">
        <title>Bacterial isolates of synthetic phycosphere.</title>
        <authorList>
            <person name="Fu H."/>
            <person name="Moran M.A."/>
        </authorList>
    </citation>
    <scope>NUCLEOTIDE SEQUENCE [LARGE SCALE GENOMIC DNA]</scope>
    <source>
        <strain evidence="8 9">HF1</strain>
    </source>
</reference>
<proteinExistence type="predicted"/>
<feature type="transmembrane region" description="Helical" evidence="7">
    <location>
        <begin position="452"/>
        <end position="469"/>
    </location>
</feature>
<dbReference type="RefSeq" id="WP_167639389.1">
    <property type="nucleotide sequence ID" value="NZ_JAATOP010000018.1"/>
</dbReference>
<feature type="transmembrane region" description="Helical" evidence="7">
    <location>
        <begin position="182"/>
        <end position="201"/>
    </location>
</feature>
<evidence type="ECO:0000256" key="2">
    <source>
        <dbReference type="ARBA" id="ARBA00022448"/>
    </source>
</evidence>
<dbReference type="Gene3D" id="1.10.3720.10">
    <property type="entry name" value="MetI-like"/>
    <property type="match status" value="1"/>
</dbReference>
<keyword evidence="3" id="KW-1003">Cell membrane</keyword>
<organism evidence="8 9">
    <name type="scientific">Marivivens donghaensis</name>
    <dbReference type="NCBI Taxonomy" id="1699413"/>
    <lineage>
        <taxon>Bacteria</taxon>
        <taxon>Pseudomonadati</taxon>
        <taxon>Pseudomonadota</taxon>
        <taxon>Alphaproteobacteria</taxon>
        <taxon>Rhodobacterales</taxon>
        <taxon>Paracoccaceae</taxon>
        <taxon>Marivivens group</taxon>
        <taxon>Marivivens</taxon>
    </lineage>
</organism>
<name>A0ABX0W409_9RHOB</name>
<keyword evidence="4 7" id="KW-0812">Transmembrane</keyword>
<feature type="transmembrane region" description="Helical" evidence="7">
    <location>
        <begin position="59"/>
        <end position="80"/>
    </location>
</feature>
<keyword evidence="6 7" id="KW-0472">Membrane</keyword>